<name>A0A6G1GGJ1_9PEZI</name>
<evidence type="ECO:0000313" key="3">
    <source>
        <dbReference type="RefSeq" id="XP_033538743.1"/>
    </source>
</evidence>
<reference evidence="1 3" key="1">
    <citation type="submission" date="2020-01" db="EMBL/GenBank/DDBJ databases">
        <authorList>
            <consortium name="DOE Joint Genome Institute"/>
            <person name="Haridas S."/>
            <person name="Albert R."/>
            <person name="Binder M."/>
            <person name="Bloem J."/>
            <person name="Labutti K."/>
            <person name="Salamov A."/>
            <person name="Andreopoulos B."/>
            <person name="Baker S.E."/>
            <person name="Barry K."/>
            <person name="Bills G."/>
            <person name="Bluhm B.H."/>
            <person name="Cannon C."/>
            <person name="Castanera R."/>
            <person name="Culley D.E."/>
            <person name="Daum C."/>
            <person name="Ezra D."/>
            <person name="Gonzalez J.B."/>
            <person name="Henrissat B."/>
            <person name="Kuo A."/>
            <person name="Liang C."/>
            <person name="Lipzen A."/>
            <person name="Lutzoni F."/>
            <person name="Magnuson J."/>
            <person name="Mondo S."/>
            <person name="Nolan M."/>
            <person name="Ohm R."/>
            <person name="Pangilinan J."/>
            <person name="Park H.-J."/>
            <person name="Ramirez L."/>
            <person name="Alfaro M."/>
            <person name="Sun H."/>
            <person name="Tritt A."/>
            <person name="Yoshinaga Y."/>
            <person name="Zwiers L.-H."/>
            <person name="Turgeon B.G."/>
            <person name="Goodwin S.B."/>
            <person name="Spatafora J.W."/>
            <person name="Crous P.W."/>
            <person name="Grigoriev I.V."/>
        </authorList>
    </citation>
    <scope>NUCLEOTIDE SEQUENCE</scope>
    <source>
        <strain evidence="1 3">CBS 781.70</strain>
    </source>
</reference>
<organism evidence="1">
    <name type="scientific">Eremomyces bilateralis CBS 781.70</name>
    <dbReference type="NCBI Taxonomy" id="1392243"/>
    <lineage>
        <taxon>Eukaryota</taxon>
        <taxon>Fungi</taxon>
        <taxon>Dikarya</taxon>
        <taxon>Ascomycota</taxon>
        <taxon>Pezizomycotina</taxon>
        <taxon>Dothideomycetes</taxon>
        <taxon>Dothideomycetes incertae sedis</taxon>
        <taxon>Eremomycetales</taxon>
        <taxon>Eremomycetaceae</taxon>
        <taxon>Eremomyces</taxon>
    </lineage>
</organism>
<reference evidence="3" key="3">
    <citation type="submission" date="2025-04" db="UniProtKB">
        <authorList>
            <consortium name="RefSeq"/>
        </authorList>
    </citation>
    <scope>IDENTIFICATION</scope>
    <source>
        <strain evidence="3">CBS 781.70</strain>
    </source>
</reference>
<sequence length="202" mass="22825">MAFLESMPYEILVKILEGITHVYDLGNLVQTSRLMSKVFESCVQRLFVNSLKSSDLCLRIQYAIYVVTLSEANLPIDPEILHAVTNQLPPSRPGPQKWDTSEIIYPADILAAVIQDVLKLCTNIHGLASRCLEEFLRRCREIRPSQSNEVFALGETYEESCEAFNGIYVAHQKASLVIEIGIEDILPKLSARPKWQYRDGAL</sequence>
<proteinExistence type="predicted"/>
<accession>A0A6G1GGJ1</accession>
<dbReference type="AlphaFoldDB" id="A0A6G1GGJ1"/>
<evidence type="ECO:0000313" key="2">
    <source>
        <dbReference type="Proteomes" id="UP000504638"/>
    </source>
</evidence>
<dbReference type="RefSeq" id="XP_033538743.1">
    <property type="nucleotide sequence ID" value="XM_033682657.1"/>
</dbReference>
<dbReference type="GeneID" id="54423227"/>
<dbReference type="EMBL" id="ML975149">
    <property type="protein sequence ID" value="KAF1817112.1"/>
    <property type="molecule type" value="Genomic_DNA"/>
</dbReference>
<protein>
    <recommendedName>
        <fullName evidence="4">F-box domain-containing protein</fullName>
    </recommendedName>
</protein>
<keyword evidence="2" id="KW-1185">Reference proteome</keyword>
<evidence type="ECO:0000313" key="1">
    <source>
        <dbReference type="EMBL" id="KAF1817112.1"/>
    </source>
</evidence>
<gene>
    <name evidence="1 3" type="ORF">P152DRAFT_510412</name>
</gene>
<evidence type="ECO:0008006" key="4">
    <source>
        <dbReference type="Google" id="ProtNLM"/>
    </source>
</evidence>
<reference evidence="3" key="2">
    <citation type="submission" date="2020-04" db="EMBL/GenBank/DDBJ databases">
        <authorList>
            <consortium name="NCBI Genome Project"/>
        </authorList>
    </citation>
    <scope>NUCLEOTIDE SEQUENCE</scope>
    <source>
        <strain evidence="3">CBS 781.70</strain>
    </source>
</reference>
<dbReference type="Proteomes" id="UP000504638">
    <property type="component" value="Unplaced"/>
</dbReference>